<proteinExistence type="predicted"/>
<sequence>MASAIWYYTVLVVESVLGVVGLRLYEEPAYTVLDRPAEAIEIRRYAPRIAAEVDLERSGNADSQAFTLLFNYIAGANRGISGASERVAMTVPVDVARPAKIAMTAPVETATQGRMTRMRFFLPAEYTIDTAPKPDDTRVQIVTVPEQTIATLRFSGTGSDLREREQQLIAALANTPWQPVGAPYGLFYDAPFTLPFVRRNEAAVDVAKR</sequence>
<accession>A0A323U8A5</accession>
<gene>
    <name evidence="1" type="ORF">DNX69_25370</name>
</gene>
<name>A0A323U8A5_RHOPL</name>
<protein>
    <submittedName>
        <fullName evidence="1">Heme-binding protein</fullName>
    </submittedName>
</protein>
<dbReference type="PANTHER" id="PTHR11220:SF58">
    <property type="entry name" value="SOUL HEME-BINDING FAMILY PROTEIN"/>
    <property type="match status" value="1"/>
</dbReference>
<reference evidence="1 2" key="1">
    <citation type="submission" date="2018-06" db="EMBL/GenBank/DDBJ databases">
        <title>Draft Whole-Genome Sequence of the purple photosynthetic bacterium Rhodospeudomonas palustris XCP.</title>
        <authorList>
            <person name="Rayyan A."/>
            <person name="Meyer T.E."/>
            <person name="Kyndt J.A."/>
        </authorList>
    </citation>
    <scope>NUCLEOTIDE SEQUENCE [LARGE SCALE GENOMIC DNA]</scope>
    <source>
        <strain evidence="1 2">XCP</strain>
    </source>
</reference>
<dbReference type="Proteomes" id="UP000248134">
    <property type="component" value="Unassembled WGS sequence"/>
</dbReference>
<dbReference type="InterPro" id="IPR006917">
    <property type="entry name" value="SOUL_heme-bd"/>
</dbReference>
<dbReference type="EMBL" id="QKQS01000042">
    <property type="protein sequence ID" value="PZA09025.1"/>
    <property type="molecule type" value="Genomic_DNA"/>
</dbReference>
<organism evidence="1 2">
    <name type="scientific">Rhodopseudomonas palustris</name>
    <dbReference type="NCBI Taxonomy" id="1076"/>
    <lineage>
        <taxon>Bacteria</taxon>
        <taxon>Pseudomonadati</taxon>
        <taxon>Pseudomonadota</taxon>
        <taxon>Alphaproteobacteria</taxon>
        <taxon>Hyphomicrobiales</taxon>
        <taxon>Nitrobacteraceae</taxon>
        <taxon>Rhodopseudomonas</taxon>
    </lineage>
</organism>
<evidence type="ECO:0000313" key="1">
    <source>
        <dbReference type="EMBL" id="PZA09025.1"/>
    </source>
</evidence>
<dbReference type="InterPro" id="IPR011256">
    <property type="entry name" value="Reg_factor_effector_dom_sf"/>
</dbReference>
<evidence type="ECO:0000313" key="2">
    <source>
        <dbReference type="Proteomes" id="UP000248134"/>
    </source>
</evidence>
<dbReference type="PANTHER" id="PTHR11220">
    <property type="entry name" value="HEME-BINDING PROTEIN-RELATED"/>
    <property type="match status" value="1"/>
</dbReference>
<dbReference type="RefSeq" id="WP_110788792.1">
    <property type="nucleotide sequence ID" value="NZ_QKQS01000042.1"/>
</dbReference>
<dbReference type="Pfam" id="PF04832">
    <property type="entry name" value="SOUL"/>
    <property type="match status" value="1"/>
</dbReference>
<dbReference type="AlphaFoldDB" id="A0A323U8A5"/>
<dbReference type="SUPFAM" id="SSF55136">
    <property type="entry name" value="Probable bacterial effector-binding domain"/>
    <property type="match status" value="1"/>
</dbReference>
<comment type="caution">
    <text evidence="1">The sequence shown here is derived from an EMBL/GenBank/DDBJ whole genome shotgun (WGS) entry which is preliminary data.</text>
</comment>
<dbReference type="OrthoDB" id="2156220at2"/>
<dbReference type="Gene3D" id="3.20.80.10">
    <property type="entry name" value="Regulatory factor, effector binding domain"/>
    <property type="match status" value="1"/>
</dbReference>